<gene>
    <name evidence="3" type="ORF">SCF082_LOCUS51898</name>
</gene>
<comment type="caution">
    <text evidence="3">The sequence shown here is derived from an EMBL/GenBank/DDBJ whole genome shotgun (WGS) entry which is preliminary data.</text>
</comment>
<feature type="domain" description="RNA-editing substrate-binding complex 6 protein" evidence="2">
    <location>
        <begin position="87"/>
        <end position="394"/>
    </location>
</feature>
<dbReference type="EMBL" id="CAXAMM010043818">
    <property type="protein sequence ID" value="CAK9111892.1"/>
    <property type="molecule type" value="Genomic_DNA"/>
</dbReference>
<evidence type="ECO:0000313" key="3">
    <source>
        <dbReference type="EMBL" id="CAK9111892.1"/>
    </source>
</evidence>
<feature type="compositionally biased region" description="Basic and acidic residues" evidence="1">
    <location>
        <begin position="712"/>
        <end position="722"/>
    </location>
</feature>
<name>A0ABP0SHN1_9DINO</name>
<dbReference type="PANTHER" id="PTHR21228">
    <property type="entry name" value="FAST LEU-RICH DOMAIN-CONTAINING"/>
    <property type="match status" value="1"/>
</dbReference>
<dbReference type="PANTHER" id="PTHR21228:SF40">
    <property type="entry name" value="LD45607P"/>
    <property type="match status" value="1"/>
</dbReference>
<organism evidence="3 4">
    <name type="scientific">Durusdinium trenchii</name>
    <dbReference type="NCBI Taxonomy" id="1381693"/>
    <lineage>
        <taxon>Eukaryota</taxon>
        <taxon>Sar</taxon>
        <taxon>Alveolata</taxon>
        <taxon>Dinophyceae</taxon>
        <taxon>Suessiales</taxon>
        <taxon>Symbiodiniaceae</taxon>
        <taxon>Durusdinium</taxon>
    </lineage>
</organism>
<evidence type="ECO:0000256" key="1">
    <source>
        <dbReference type="SAM" id="MobiDB-lite"/>
    </source>
</evidence>
<dbReference type="InterPro" id="IPR058917">
    <property type="entry name" value="RESC6_dom"/>
</dbReference>
<reference evidence="3 4" key="1">
    <citation type="submission" date="2024-02" db="EMBL/GenBank/DDBJ databases">
        <authorList>
            <person name="Chen Y."/>
            <person name="Shah S."/>
            <person name="Dougan E. K."/>
            <person name="Thang M."/>
            <person name="Chan C."/>
        </authorList>
    </citation>
    <scope>NUCLEOTIDE SEQUENCE [LARGE SCALE GENOMIC DNA]</scope>
</reference>
<sequence>MGVLTVPVNEEIMRLNSWQQVLDHALERGEVMDELNAVTSLHRAAKLYREEDGRTPLDAIHHHPGFIGLVQLTQHFVARCRPQQLANALWSCAVLMFQSVELLTLLCRWAVKRSSGFVAQNMSNSVWALGTLGFIDEALFQLVPKHVEANIREYTPQDLTNTCWAFAKLQQPSDQLFRIIIEESLVQLGRFKPQNMSNLIWACATVMHKDEAAMRIIATHACERVSEFGTQELSNLTWGLATLGILCEDWMEASGAELMKRTQECAPQDLSNTLWAYGTLKHKRNEHVLAITSEVMRQIQWFSPQGLSNVIWGLSAIECRDMKTLLTISEEFLRRPLELFAPSDVSTLLYSFAVLAWTHEDAVRKLRTAVRGKMELLASRDVANVSWAMAKLSILDDQLLRLLMDKAERLLAEFSIAGLCNVAWAFVRLGRAVPRSLAQGLAQETLARREELAEAPFSAFLLLDAVCCEWSHHVEPSIVDRCDAIGRKPFQDVLGFMVDWANIPEMGCSPADAETYQATVTGFKTIQLGQRMSCQMLEKLGVLEEDPELYMPLRRMRKDWLLRNIQAAYEQDPTDAAMKLKTTCAWQLRLPDGSFLQEPQVVASGTPMEEPLRLVSCVVEHSRSNDAEFQVLNKAADKLLTRGRPAAATLHLDVSETPCLSCLGALRQFQKAFPEVSLRASFSIRKVCEISEDCSSDLAWSVPGPPATDLPAPEKEVLDNRGRGRAPPTSVQATTARRKQLRRPPDLEGLPARGHVEDRGDVNGQAKKLDGPATLNGQHHKSQQNGERQEARPISMYEQVKRKDWAQSFY</sequence>
<dbReference type="Pfam" id="PF26188">
    <property type="entry name" value="RESC6"/>
    <property type="match status" value="1"/>
</dbReference>
<accession>A0ABP0SHN1</accession>
<feature type="region of interest" description="Disordered" evidence="1">
    <location>
        <begin position="699"/>
        <end position="800"/>
    </location>
</feature>
<protein>
    <submittedName>
        <fullName evidence="3">Mitochondrial</fullName>
    </submittedName>
</protein>
<dbReference type="InterPro" id="IPR050870">
    <property type="entry name" value="FAST_kinase"/>
</dbReference>
<evidence type="ECO:0000313" key="4">
    <source>
        <dbReference type="Proteomes" id="UP001642464"/>
    </source>
</evidence>
<evidence type="ECO:0000259" key="2">
    <source>
        <dbReference type="Pfam" id="PF26188"/>
    </source>
</evidence>
<proteinExistence type="predicted"/>
<dbReference type="Proteomes" id="UP001642464">
    <property type="component" value="Unassembled WGS sequence"/>
</dbReference>
<keyword evidence="4" id="KW-1185">Reference proteome</keyword>